<dbReference type="Proteomes" id="UP000542353">
    <property type="component" value="Unassembled WGS sequence"/>
</dbReference>
<sequence length="50" mass="5558">MPEAIPDPVLLCTHCATPMAFVGRLSPIQQRPEIVVFRCTACHLVVTEEH</sequence>
<dbReference type="RefSeq" id="WP_184261692.1">
    <property type="nucleotide sequence ID" value="NZ_JACHIH010000036.1"/>
</dbReference>
<proteinExistence type="predicted"/>
<comment type="caution">
    <text evidence="1">The sequence shown here is derived from an EMBL/GenBank/DDBJ whole genome shotgun (WGS) entry which is preliminary data.</text>
</comment>
<keyword evidence="2" id="KW-1185">Reference proteome</keyword>
<name>A0A7W8E125_9BRAD</name>
<evidence type="ECO:0000313" key="1">
    <source>
        <dbReference type="EMBL" id="MBB5049445.1"/>
    </source>
</evidence>
<organism evidence="1 2">
    <name type="scientific">Rhodopseudomonas rhenobacensis</name>
    <dbReference type="NCBI Taxonomy" id="87461"/>
    <lineage>
        <taxon>Bacteria</taxon>
        <taxon>Pseudomonadati</taxon>
        <taxon>Pseudomonadota</taxon>
        <taxon>Alphaproteobacteria</taxon>
        <taxon>Hyphomicrobiales</taxon>
        <taxon>Nitrobacteraceae</taxon>
        <taxon>Rhodopseudomonas</taxon>
    </lineage>
</organism>
<dbReference type="AlphaFoldDB" id="A0A7W8E125"/>
<dbReference type="EMBL" id="JACHIH010000036">
    <property type="protein sequence ID" value="MBB5049445.1"/>
    <property type="molecule type" value="Genomic_DNA"/>
</dbReference>
<reference evidence="1 2" key="1">
    <citation type="submission" date="2020-08" db="EMBL/GenBank/DDBJ databases">
        <title>Genomic Encyclopedia of Type Strains, Phase IV (KMG-IV): sequencing the most valuable type-strain genomes for metagenomic binning, comparative biology and taxonomic classification.</title>
        <authorList>
            <person name="Goeker M."/>
        </authorList>
    </citation>
    <scope>NUCLEOTIDE SEQUENCE [LARGE SCALE GENOMIC DNA]</scope>
    <source>
        <strain evidence="1 2">DSM 12706</strain>
    </source>
</reference>
<evidence type="ECO:0000313" key="2">
    <source>
        <dbReference type="Proteomes" id="UP000542353"/>
    </source>
</evidence>
<gene>
    <name evidence="1" type="ORF">HNR60_004223</name>
</gene>
<accession>A0A7W8E125</accession>
<protein>
    <submittedName>
        <fullName evidence="1">Uncharacterized protein</fullName>
    </submittedName>
</protein>